<feature type="region of interest" description="Disordered" evidence="1">
    <location>
        <begin position="294"/>
        <end position="370"/>
    </location>
</feature>
<accession>A0A3P8KWY3</accession>
<dbReference type="Gene3D" id="1.25.10.10">
    <property type="entry name" value="Leucine-rich Repeat Variant"/>
    <property type="match status" value="1"/>
</dbReference>
<dbReference type="InterPro" id="IPR016024">
    <property type="entry name" value="ARM-type_fold"/>
</dbReference>
<feature type="compositionally biased region" description="Gly residues" evidence="1">
    <location>
        <begin position="42"/>
        <end position="51"/>
    </location>
</feature>
<dbReference type="GO" id="GO:0071230">
    <property type="term" value="P:cellular response to amino acid stimulus"/>
    <property type="evidence" value="ECO:0007669"/>
    <property type="project" value="TreeGrafter"/>
</dbReference>
<gene>
    <name evidence="2" type="ORF">ECPE_LOCUS9559</name>
</gene>
<dbReference type="GO" id="GO:0038202">
    <property type="term" value="P:TORC1 signaling"/>
    <property type="evidence" value="ECO:0007669"/>
    <property type="project" value="TreeGrafter"/>
</dbReference>
<dbReference type="GO" id="GO:0030674">
    <property type="term" value="F:protein-macromolecule adaptor activity"/>
    <property type="evidence" value="ECO:0007669"/>
    <property type="project" value="TreeGrafter"/>
</dbReference>
<dbReference type="GO" id="GO:0031931">
    <property type="term" value="C:TORC1 complex"/>
    <property type="evidence" value="ECO:0007669"/>
    <property type="project" value="InterPro"/>
</dbReference>
<dbReference type="GO" id="GO:0005737">
    <property type="term" value="C:cytoplasm"/>
    <property type="evidence" value="ECO:0007669"/>
    <property type="project" value="TreeGrafter"/>
</dbReference>
<feature type="compositionally biased region" description="Basic and acidic residues" evidence="1">
    <location>
        <begin position="67"/>
        <end position="77"/>
    </location>
</feature>
<dbReference type="GO" id="GO:0010506">
    <property type="term" value="P:regulation of autophagy"/>
    <property type="evidence" value="ECO:0007669"/>
    <property type="project" value="TreeGrafter"/>
</dbReference>
<feature type="compositionally biased region" description="Polar residues" evidence="1">
    <location>
        <begin position="322"/>
        <end position="332"/>
    </location>
</feature>
<feature type="compositionally biased region" description="Low complexity" evidence="1">
    <location>
        <begin position="386"/>
        <end position="407"/>
    </location>
</feature>
<feature type="compositionally biased region" description="Polar residues" evidence="1">
    <location>
        <begin position="87"/>
        <end position="109"/>
    </location>
</feature>
<feature type="region of interest" description="Disordered" evidence="1">
    <location>
        <begin position="1"/>
        <end position="174"/>
    </location>
</feature>
<feature type="compositionally biased region" description="Basic and acidic residues" evidence="1">
    <location>
        <begin position="250"/>
        <end position="261"/>
    </location>
</feature>
<feature type="region of interest" description="Disordered" evidence="1">
    <location>
        <begin position="386"/>
        <end position="415"/>
    </location>
</feature>
<proteinExistence type="predicted"/>
<feature type="region of interest" description="Disordered" evidence="1">
    <location>
        <begin position="226"/>
        <end position="263"/>
    </location>
</feature>
<protein>
    <submittedName>
        <fullName evidence="2">Uncharacterized protein</fullName>
    </submittedName>
</protein>
<reference evidence="2 3" key="1">
    <citation type="submission" date="2018-11" db="EMBL/GenBank/DDBJ databases">
        <authorList>
            <consortium name="Pathogen Informatics"/>
        </authorList>
    </citation>
    <scope>NUCLEOTIDE SEQUENCE [LARGE SCALE GENOMIC DNA]</scope>
    <source>
        <strain evidence="2 3">Egypt</strain>
    </source>
</reference>
<evidence type="ECO:0000313" key="2">
    <source>
        <dbReference type="EMBL" id="VDP85579.1"/>
    </source>
</evidence>
<dbReference type="InterPro" id="IPR011989">
    <property type="entry name" value="ARM-like"/>
</dbReference>
<keyword evidence="3" id="KW-1185">Reference proteome</keyword>
<dbReference type="SUPFAM" id="SSF48371">
    <property type="entry name" value="ARM repeat"/>
    <property type="match status" value="1"/>
</dbReference>
<feature type="compositionally biased region" description="Pro residues" evidence="1">
    <location>
        <begin position="310"/>
        <end position="320"/>
    </location>
</feature>
<feature type="compositionally biased region" description="Polar residues" evidence="1">
    <location>
        <begin position="16"/>
        <end position="29"/>
    </location>
</feature>
<dbReference type="GO" id="GO:0009267">
    <property type="term" value="P:cellular response to starvation"/>
    <property type="evidence" value="ECO:0007669"/>
    <property type="project" value="TreeGrafter"/>
</dbReference>
<dbReference type="OrthoDB" id="10262360at2759"/>
<dbReference type="InterPro" id="IPR004083">
    <property type="entry name" value="Raptor"/>
</dbReference>
<dbReference type="Proteomes" id="UP000272942">
    <property type="component" value="Unassembled WGS sequence"/>
</dbReference>
<evidence type="ECO:0000313" key="3">
    <source>
        <dbReference type="Proteomes" id="UP000272942"/>
    </source>
</evidence>
<dbReference type="PANTHER" id="PTHR12848">
    <property type="entry name" value="REGULATORY-ASSOCIATED PROTEIN OF MTOR"/>
    <property type="match status" value="1"/>
</dbReference>
<dbReference type="EMBL" id="UZAN01047603">
    <property type="protein sequence ID" value="VDP85579.1"/>
    <property type="molecule type" value="Genomic_DNA"/>
</dbReference>
<name>A0A3P8KWY3_9TREM</name>
<feature type="compositionally biased region" description="Low complexity" evidence="1">
    <location>
        <begin position="333"/>
        <end position="370"/>
    </location>
</feature>
<dbReference type="PRINTS" id="PR01547">
    <property type="entry name" value="YEAST176DUF"/>
</dbReference>
<organism evidence="2 3">
    <name type="scientific">Echinostoma caproni</name>
    <dbReference type="NCBI Taxonomy" id="27848"/>
    <lineage>
        <taxon>Eukaryota</taxon>
        <taxon>Metazoa</taxon>
        <taxon>Spiralia</taxon>
        <taxon>Lophotrochozoa</taxon>
        <taxon>Platyhelminthes</taxon>
        <taxon>Trematoda</taxon>
        <taxon>Digenea</taxon>
        <taxon>Plagiorchiida</taxon>
        <taxon>Echinostomata</taxon>
        <taxon>Echinostomatoidea</taxon>
        <taxon>Echinostomatidae</taxon>
        <taxon>Echinostoma</taxon>
    </lineage>
</organism>
<sequence length="752" mass="80499">MTSERPTGLPQVPARPTQTQSGRTSQNPGSGVPAPAIHALATGGGGGGGAIPPGFRIHPPATNADPSESRIIEDAITRRVVRPTASCDPSPQATVTNAPDSSAQPQQLESDMMNIKKMSSVKELSESTDSSVPPTIVVPPASDTTSPKAPIQSESVANQSRQTELTGSCPNLAGATRFKLGTKNKHTGLKTQAAAPVVTKASATENEQTAKPSEAVTTIAAKMHATDPASNVKDAAPPKTDAPTNVQPPRTDDTRPIEQTRKLAPLRRQRHGMEHLYTLQGQAVTPLLVAPINSKPQPHAAAPAPSERPVCPPRPQPKVEPPSTQKQQPQASQELQKQVQQHQLLPQPQQLRQTPVPQPTWTTGPAAPTGVEHVNTATVVPSTATVPTTTTTTTQPVQSVPPQSQTQMLPSNAVSGPTGATIAPVSAGSVIGGSGPASFFTSQMTAFKVWLQTADEKQPPATQLPILLQILLSQSHRIRAMQLLSEFLDLGPWAVTHCLTVGILPYIVRLFHSPVAEVKPHLVFIWGKIIATAQTEFGRNDSVRDFGYKYFITCLSDTENLVPLTRTITAFALAKMLEKEPNGESDAFFQDVYLKQNFIPLVLSQLDENPPYLDVEIYVRLRLWLIFALAKVRAATVYALGTLIANQTVDASKQDHADQISHQVGARLARVAYLDASWLVRCELVVAFAGLARQFEVQLCAMAMCSAQEWNDGCSPAPTTVSHIPVGSGRPARHSVSVCQLLDFNGEAYQAS</sequence>
<dbReference type="GO" id="GO:0030307">
    <property type="term" value="P:positive regulation of cell growth"/>
    <property type="evidence" value="ECO:0007669"/>
    <property type="project" value="TreeGrafter"/>
</dbReference>
<dbReference type="PANTHER" id="PTHR12848:SF16">
    <property type="entry name" value="REGULATORY-ASSOCIATED PROTEIN OF MTOR"/>
    <property type="match status" value="1"/>
</dbReference>
<evidence type="ECO:0000256" key="1">
    <source>
        <dbReference type="SAM" id="MobiDB-lite"/>
    </source>
</evidence>
<dbReference type="AlphaFoldDB" id="A0A3P8KWY3"/>
<feature type="compositionally biased region" description="Polar residues" evidence="1">
    <location>
        <begin position="142"/>
        <end position="169"/>
    </location>
</feature>